<evidence type="ECO:0000313" key="2">
    <source>
        <dbReference type="Proteomes" id="UP000238218"/>
    </source>
</evidence>
<keyword evidence="2" id="KW-1185">Reference proteome</keyword>
<accession>A0ABX5F9C5</accession>
<gene>
    <name evidence="1" type="ORF">C7B81_11310</name>
</gene>
<proteinExistence type="predicted"/>
<reference evidence="1 2" key="2">
    <citation type="submission" date="2018-03" db="EMBL/GenBank/DDBJ databases">
        <title>The ancient ancestry and fast evolution of plastids.</title>
        <authorList>
            <person name="Moore K.R."/>
            <person name="Magnabosco C."/>
            <person name="Momper L."/>
            <person name="Gold D.A."/>
            <person name="Bosak T."/>
            <person name="Fournier G.P."/>
        </authorList>
    </citation>
    <scope>NUCLEOTIDE SEQUENCE [LARGE SCALE GENOMIC DNA]</scope>
    <source>
        <strain evidence="1 2">CCALA 015</strain>
    </source>
</reference>
<dbReference type="RefSeq" id="WP_106221795.1">
    <property type="nucleotide sequence ID" value="NZ_PVWP01000007.1"/>
</dbReference>
<name>A0ABX5F9C5_9CHRO</name>
<comment type="caution">
    <text evidence="1">The sequence shown here is derived from an EMBL/GenBank/DDBJ whole genome shotgun (WGS) entry which is preliminary data.</text>
</comment>
<dbReference type="EMBL" id="PVWP01000007">
    <property type="protein sequence ID" value="PSB36999.1"/>
    <property type="molecule type" value="Genomic_DNA"/>
</dbReference>
<dbReference type="Proteomes" id="UP000238218">
    <property type="component" value="Unassembled WGS sequence"/>
</dbReference>
<sequence>MEPTLDSLLTHYAERIGGPFPLSLLPPDRPLHWQGQTLFGTAQTLEPPDQFQYTVDAFLSEAPLGTFSVGFWGHGMHSGAFHYQRREPWGSLFLRLPYGGFFEDNERASRRIKATMEWFARFLPILGERTHHFTAVDSMGDGLFRIVLTDGQVIEGDSPLFEPGRGPVKALRPLLETP</sequence>
<evidence type="ECO:0000313" key="1">
    <source>
        <dbReference type="EMBL" id="PSB36999.1"/>
    </source>
</evidence>
<reference evidence="1 2" key="1">
    <citation type="submission" date="2018-02" db="EMBL/GenBank/DDBJ databases">
        <authorList>
            <person name="Moore K."/>
            <person name="Momper L."/>
        </authorList>
    </citation>
    <scope>NUCLEOTIDE SEQUENCE [LARGE SCALE GENOMIC DNA]</scope>
    <source>
        <strain evidence="1 2">CCALA 015</strain>
    </source>
</reference>
<organism evidence="1 2">
    <name type="scientific">Aphanothece cf. minutissima CCALA 015</name>
    <dbReference type="NCBI Taxonomy" id="2107695"/>
    <lineage>
        <taxon>Bacteria</taxon>
        <taxon>Bacillati</taxon>
        <taxon>Cyanobacteriota</taxon>
        <taxon>Cyanophyceae</taxon>
        <taxon>Oscillatoriophycideae</taxon>
        <taxon>Chroococcales</taxon>
        <taxon>Aphanothecaceae</taxon>
        <taxon>Aphanothece</taxon>
    </lineage>
</organism>
<protein>
    <submittedName>
        <fullName evidence="1">Uncharacterized protein</fullName>
    </submittedName>
</protein>